<accession>A0A419PG63</accession>
<evidence type="ECO:0000313" key="13">
    <source>
        <dbReference type="Proteomes" id="UP000286415"/>
    </source>
</evidence>
<dbReference type="PANTHER" id="PTHR22883:SF301">
    <property type="entry name" value="PALMITOYLTRANSFERASE ZDHHC12"/>
    <property type="match status" value="1"/>
</dbReference>
<feature type="transmembrane region" description="Helical" evidence="10">
    <location>
        <begin position="21"/>
        <end position="39"/>
    </location>
</feature>
<keyword evidence="5 10" id="KW-1133">Transmembrane helix</keyword>
<evidence type="ECO:0000256" key="2">
    <source>
        <dbReference type="ARBA" id="ARBA00008574"/>
    </source>
</evidence>
<sequence>MFFTPSATDSIGMRKWAIRQCVRILHISVCLAIMLPLLLRPSALHRMIFAGTDIIHGISYVVCFATSLVAYMIASCADPGYLTHEKARLFRHRRGNLSDCDGDEAVSDKPFPGEHNSGAEYCTMEKRSSGRDSLSKSVESFPAVVPELDVQIEAPVPSLQRDLKNLVRSCLTCPVSDWFLSTSNAATTYEDFVLNLSVPVRFCKHCLLEQPLRCRHCPECNRCVIKFDHHCPWLANCVGERNHSAFVVFLTLQMLILWWTMYLAWSSIVPNYLWTDWFRLNILFLIEIIVLMIIGIPLTVLLGFHTYLALASKTTWETVAYEKIAYLQHLDDHANPFNQGLARNCFTFCCSRYPLGWDRIYAEAVGQMNTEQASFPASGTLQPTGELSERLSNPSETVYIRLQPETPTSIRESAQSHQPAVTSLSNSSDLNCQMHDISPGLTPVVCLVNQTAVALETQT</sequence>
<keyword evidence="7" id="KW-0564">Palmitate</keyword>
<dbReference type="AlphaFoldDB" id="A0A419PG63"/>
<dbReference type="InterPro" id="IPR039859">
    <property type="entry name" value="PFA4/ZDH16/20/ERF2-like"/>
</dbReference>
<dbReference type="PROSITE" id="PS50216">
    <property type="entry name" value="DHHC"/>
    <property type="match status" value="1"/>
</dbReference>
<evidence type="ECO:0000256" key="6">
    <source>
        <dbReference type="ARBA" id="ARBA00023136"/>
    </source>
</evidence>
<evidence type="ECO:0000256" key="9">
    <source>
        <dbReference type="ARBA" id="ARBA00023315"/>
    </source>
</evidence>
<evidence type="ECO:0000256" key="5">
    <source>
        <dbReference type="ARBA" id="ARBA00022989"/>
    </source>
</evidence>
<evidence type="ECO:0000256" key="7">
    <source>
        <dbReference type="ARBA" id="ARBA00023139"/>
    </source>
</evidence>
<dbReference type="GO" id="GO:0005794">
    <property type="term" value="C:Golgi apparatus"/>
    <property type="evidence" value="ECO:0007669"/>
    <property type="project" value="TreeGrafter"/>
</dbReference>
<dbReference type="EMBL" id="NIRI02000042">
    <property type="protein sequence ID" value="KAG5449767.1"/>
    <property type="molecule type" value="Genomic_DNA"/>
</dbReference>
<dbReference type="InterPro" id="IPR001594">
    <property type="entry name" value="Palmitoyltrfase_DHHC"/>
</dbReference>
<dbReference type="STRING" id="79923.A0A419PG63"/>
<keyword evidence="6 10" id="KW-0472">Membrane</keyword>
<dbReference type="OrthoDB" id="331948at2759"/>
<feature type="transmembrane region" description="Helical" evidence="10">
    <location>
        <begin position="245"/>
        <end position="265"/>
    </location>
</feature>
<reference evidence="12 13" key="1">
    <citation type="journal article" date="2018" name="Biotechnol. Adv.">
        <title>Improved genomic resources and new bioinformatic workflow for the carcinogenic parasite Clonorchis sinensis: Biotechnological implications.</title>
        <authorList>
            <person name="Wang D."/>
            <person name="Korhonen P.K."/>
            <person name="Gasser R.B."/>
            <person name="Young N.D."/>
        </authorList>
    </citation>
    <scope>NUCLEOTIDE SEQUENCE [LARGE SCALE GENOMIC DNA]</scope>
    <source>
        <strain evidence="12">Cs-k2</strain>
    </source>
</reference>
<evidence type="ECO:0000313" key="12">
    <source>
        <dbReference type="EMBL" id="KAG5449767.1"/>
    </source>
</evidence>
<dbReference type="GO" id="GO:0006612">
    <property type="term" value="P:protein targeting to membrane"/>
    <property type="evidence" value="ECO:0007669"/>
    <property type="project" value="TreeGrafter"/>
</dbReference>
<evidence type="ECO:0000256" key="3">
    <source>
        <dbReference type="ARBA" id="ARBA00022679"/>
    </source>
</evidence>
<dbReference type="EC" id="2.3.1.225" evidence="10"/>
<comment type="caution">
    <text evidence="12">The sequence shown here is derived from an EMBL/GenBank/DDBJ whole genome shotgun (WGS) entry which is preliminary data.</text>
</comment>
<keyword evidence="3 10" id="KW-0808">Transferase</keyword>
<keyword evidence="8" id="KW-0449">Lipoprotein</keyword>
<protein>
    <recommendedName>
        <fullName evidence="10">Palmitoyltransferase</fullName>
        <ecNumber evidence="10">2.3.1.225</ecNumber>
    </recommendedName>
</protein>
<dbReference type="Proteomes" id="UP000286415">
    <property type="component" value="Unassembled WGS sequence"/>
</dbReference>
<comment type="catalytic activity">
    <reaction evidence="10">
        <text>L-cysteinyl-[protein] + hexadecanoyl-CoA = S-hexadecanoyl-L-cysteinyl-[protein] + CoA</text>
        <dbReference type="Rhea" id="RHEA:36683"/>
        <dbReference type="Rhea" id="RHEA-COMP:10131"/>
        <dbReference type="Rhea" id="RHEA-COMP:11032"/>
        <dbReference type="ChEBI" id="CHEBI:29950"/>
        <dbReference type="ChEBI" id="CHEBI:57287"/>
        <dbReference type="ChEBI" id="CHEBI:57379"/>
        <dbReference type="ChEBI" id="CHEBI:74151"/>
        <dbReference type="EC" id="2.3.1.225"/>
    </reaction>
</comment>
<dbReference type="GO" id="GO:0005783">
    <property type="term" value="C:endoplasmic reticulum"/>
    <property type="evidence" value="ECO:0007669"/>
    <property type="project" value="TreeGrafter"/>
</dbReference>
<keyword evidence="9 10" id="KW-0012">Acyltransferase</keyword>
<proteinExistence type="inferred from homology"/>
<feature type="domain" description="Palmitoyltransferase DHHC" evidence="11">
    <location>
        <begin position="201"/>
        <end position="320"/>
    </location>
</feature>
<dbReference type="Pfam" id="PF01529">
    <property type="entry name" value="DHHC"/>
    <property type="match status" value="1"/>
</dbReference>
<keyword evidence="4 10" id="KW-0812">Transmembrane</keyword>
<evidence type="ECO:0000256" key="4">
    <source>
        <dbReference type="ARBA" id="ARBA00022692"/>
    </source>
</evidence>
<feature type="transmembrane region" description="Helical" evidence="10">
    <location>
        <begin position="277"/>
        <end position="304"/>
    </location>
</feature>
<evidence type="ECO:0000256" key="8">
    <source>
        <dbReference type="ARBA" id="ARBA00023288"/>
    </source>
</evidence>
<organism evidence="12 13">
    <name type="scientific">Clonorchis sinensis</name>
    <name type="common">Chinese liver fluke</name>
    <dbReference type="NCBI Taxonomy" id="79923"/>
    <lineage>
        <taxon>Eukaryota</taxon>
        <taxon>Metazoa</taxon>
        <taxon>Spiralia</taxon>
        <taxon>Lophotrochozoa</taxon>
        <taxon>Platyhelminthes</taxon>
        <taxon>Trematoda</taxon>
        <taxon>Digenea</taxon>
        <taxon>Opisthorchiida</taxon>
        <taxon>Opisthorchiata</taxon>
        <taxon>Opisthorchiidae</taxon>
        <taxon>Clonorchis</taxon>
    </lineage>
</organism>
<evidence type="ECO:0000259" key="11">
    <source>
        <dbReference type="Pfam" id="PF01529"/>
    </source>
</evidence>
<evidence type="ECO:0000256" key="1">
    <source>
        <dbReference type="ARBA" id="ARBA00004127"/>
    </source>
</evidence>
<comment type="subcellular location">
    <subcellularLocation>
        <location evidence="1">Endomembrane system</location>
        <topology evidence="1">Multi-pass membrane protein</topology>
    </subcellularLocation>
</comment>
<feature type="transmembrane region" description="Helical" evidence="10">
    <location>
        <begin position="54"/>
        <end position="74"/>
    </location>
</feature>
<evidence type="ECO:0000256" key="10">
    <source>
        <dbReference type="RuleBase" id="RU079119"/>
    </source>
</evidence>
<keyword evidence="13" id="KW-1185">Reference proteome</keyword>
<dbReference type="InParanoid" id="A0A419PG63"/>
<gene>
    <name evidence="12" type="ORF">CSKR_109571</name>
</gene>
<dbReference type="PANTHER" id="PTHR22883">
    <property type="entry name" value="ZINC FINGER DHHC DOMAIN CONTAINING PROTEIN"/>
    <property type="match status" value="1"/>
</dbReference>
<comment type="domain">
    <text evidence="10">The DHHC domain is required for palmitoyltransferase activity.</text>
</comment>
<comment type="similarity">
    <text evidence="2 10">Belongs to the DHHC palmitoyltransferase family.</text>
</comment>
<reference evidence="12 13" key="2">
    <citation type="journal article" date="2021" name="Genomics">
        <title>High-quality reference genome for Clonorchis sinensis.</title>
        <authorList>
            <person name="Young N.D."/>
            <person name="Stroehlein A.J."/>
            <person name="Kinkar L."/>
            <person name="Wang T."/>
            <person name="Sohn W.M."/>
            <person name="Chang B.C.H."/>
            <person name="Kaur P."/>
            <person name="Weisz D."/>
            <person name="Dudchenko O."/>
            <person name="Aiden E.L."/>
            <person name="Korhonen P.K."/>
            <person name="Gasser R.B."/>
        </authorList>
    </citation>
    <scope>NUCLEOTIDE SEQUENCE [LARGE SCALE GENOMIC DNA]</scope>
    <source>
        <strain evidence="12">Cs-k2</strain>
    </source>
</reference>
<name>A0A419PG63_CLOSI</name>
<dbReference type="GO" id="GO:0019706">
    <property type="term" value="F:protein-cysteine S-palmitoyltransferase activity"/>
    <property type="evidence" value="ECO:0007669"/>
    <property type="project" value="UniProtKB-EC"/>
</dbReference>